<protein>
    <submittedName>
        <fullName evidence="2">Uncharacterized protein</fullName>
    </submittedName>
</protein>
<organism evidence="2 3">
    <name type="scientific">Pseudopithomyces chartarum</name>
    <dbReference type="NCBI Taxonomy" id="1892770"/>
    <lineage>
        <taxon>Eukaryota</taxon>
        <taxon>Fungi</taxon>
        <taxon>Dikarya</taxon>
        <taxon>Ascomycota</taxon>
        <taxon>Pezizomycotina</taxon>
        <taxon>Dothideomycetes</taxon>
        <taxon>Pleosporomycetidae</taxon>
        <taxon>Pleosporales</taxon>
        <taxon>Massarineae</taxon>
        <taxon>Didymosphaeriaceae</taxon>
        <taxon>Pseudopithomyces</taxon>
    </lineage>
</organism>
<dbReference type="AlphaFoldDB" id="A0AAN6M0R1"/>
<name>A0AAN6M0R1_9PLEO</name>
<proteinExistence type="predicted"/>
<evidence type="ECO:0000256" key="1">
    <source>
        <dbReference type="SAM" id="SignalP"/>
    </source>
</evidence>
<gene>
    <name evidence="2" type="ORF">GRF29_69g929427</name>
</gene>
<keyword evidence="3" id="KW-1185">Reference proteome</keyword>
<dbReference type="Proteomes" id="UP001280581">
    <property type="component" value="Unassembled WGS sequence"/>
</dbReference>
<evidence type="ECO:0000313" key="3">
    <source>
        <dbReference type="Proteomes" id="UP001280581"/>
    </source>
</evidence>
<keyword evidence="1" id="KW-0732">Signal</keyword>
<sequence>MYTLLVLAVLFALFFDTAAATSPLMDPTMPAMPALTEPFYPDPDGMLAAVCGLCGYSIEMCLHSQHGQPYRLQHPSTITAETLTDHPDWPMDDTDSTDDTFAVHDLVPAEAGRVPFYPFTDQEQPSLIDANVRYFEKNATTVRDDTVQSHLMDIYTPGYPSEPTPRRLSHKRQAPRAGGFPCLFDGCVKTFDRSCDLK</sequence>
<feature type="chain" id="PRO_5042874878" evidence="1">
    <location>
        <begin position="21"/>
        <end position="198"/>
    </location>
</feature>
<feature type="signal peptide" evidence="1">
    <location>
        <begin position="1"/>
        <end position="20"/>
    </location>
</feature>
<reference evidence="2 3" key="1">
    <citation type="submission" date="2021-02" db="EMBL/GenBank/DDBJ databases">
        <title>Genome assembly of Pseudopithomyces chartarum.</title>
        <authorList>
            <person name="Jauregui R."/>
            <person name="Singh J."/>
            <person name="Voisey C."/>
        </authorList>
    </citation>
    <scope>NUCLEOTIDE SEQUENCE [LARGE SCALE GENOMIC DNA]</scope>
    <source>
        <strain evidence="2 3">AGR01</strain>
    </source>
</reference>
<comment type="caution">
    <text evidence="2">The sequence shown here is derived from an EMBL/GenBank/DDBJ whole genome shotgun (WGS) entry which is preliminary data.</text>
</comment>
<dbReference type="EMBL" id="WVTA01000006">
    <property type="protein sequence ID" value="KAK3209144.1"/>
    <property type="molecule type" value="Genomic_DNA"/>
</dbReference>
<evidence type="ECO:0000313" key="2">
    <source>
        <dbReference type="EMBL" id="KAK3209144.1"/>
    </source>
</evidence>
<accession>A0AAN6M0R1</accession>